<gene>
    <name evidence="2" type="ORF">DIABBA_LOCUS9000</name>
</gene>
<protein>
    <recommendedName>
        <fullName evidence="1">Reverse transcriptase domain-containing protein</fullName>
    </recommendedName>
</protein>
<reference evidence="2" key="1">
    <citation type="submission" date="2022-01" db="EMBL/GenBank/DDBJ databases">
        <authorList>
            <person name="King R."/>
        </authorList>
    </citation>
    <scope>NUCLEOTIDE SEQUENCE</scope>
</reference>
<dbReference type="AlphaFoldDB" id="A0A9N9T544"/>
<evidence type="ECO:0000313" key="3">
    <source>
        <dbReference type="Proteomes" id="UP001153709"/>
    </source>
</evidence>
<keyword evidence="3" id="KW-1185">Reference proteome</keyword>
<dbReference type="GO" id="GO:0071897">
    <property type="term" value="P:DNA biosynthetic process"/>
    <property type="evidence" value="ECO:0007669"/>
    <property type="project" value="UniProtKB-ARBA"/>
</dbReference>
<dbReference type="PANTHER" id="PTHR47027:SF20">
    <property type="entry name" value="REVERSE TRANSCRIPTASE-LIKE PROTEIN WITH RNA-DIRECTED DNA POLYMERASE DOMAIN"/>
    <property type="match status" value="1"/>
</dbReference>
<dbReference type="InterPro" id="IPR043502">
    <property type="entry name" value="DNA/RNA_pol_sf"/>
</dbReference>
<dbReference type="PROSITE" id="PS50878">
    <property type="entry name" value="RT_POL"/>
    <property type="match status" value="1"/>
</dbReference>
<name>A0A9N9T544_DIABA</name>
<proteinExistence type="predicted"/>
<dbReference type="CDD" id="cd01650">
    <property type="entry name" value="RT_nLTR_like"/>
    <property type="match status" value="1"/>
</dbReference>
<dbReference type="Proteomes" id="UP001153709">
    <property type="component" value="Chromosome 6"/>
</dbReference>
<evidence type="ECO:0000259" key="1">
    <source>
        <dbReference type="PROSITE" id="PS50878"/>
    </source>
</evidence>
<dbReference type="SUPFAM" id="SSF56672">
    <property type="entry name" value="DNA/RNA polymerases"/>
    <property type="match status" value="1"/>
</dbReference>
<dbReference type="InterPro" id="IPR000477">
    <property type="entry name" value="RT_dom"/>
</dbReference>
<dbReference type="OrthoDB" id="6768044at2759"/>
<evidence type="ECO:0000313" key="2">
    <source>
        <dbReference type="EMBL" id="CAG9835839.1"/>
    </source>
</evidence>
<feature type="domain" description="Reverse transcriptase" evidence="1">
    <location>
        <begin position="202"/>
        <end position="448"/>
    </location>
</feature>
<dbReference type="Pfam" id="PF00078">
    <property type="entry name" value="RVT_1"/>
    <property type="match status" value="1"/>
</dbReference>
<dbReference type="EMBL" id="OU898281">
    <property type="protein sequence ID" value="CAG9835839.1"/>
    <property type="molecule type" value="Genomic_DNA"/>
</dbReference>
<organism evidence="2 3">
    <name type="scientific">Diabrotica balteata</name>
    <name type="common">Banded cucumber beetle</name>
    <dbReference type="NCBI Taxonomy" id="107213"/>
    <lineage>
        <taxon>Eukaryota</taxon>
        <taxon>Metazoa</taxon>
        <taxon>Ecdysozoa</taxon>
        <taxon>Arthropoda</taxon>
        <taxon>Hexapoda</taxon>
        <taxon>Insecta</taxon>
        <taxon>Pterygota</taxon>
        <taxon>Neoptera</taxon>
        <taxon>Endopterygota</taxon>
        <taxon>Coleoptera</taxon>
        <taxon>Polyphaga</taxon>
        <taxon>Cucujiformia</taxon>
        <taxon>Chrysomeloidea</taxon>
        <taxon>Chrysomelidae</taxon>
        <taxon>Galerucinae</taxon>
        <taxon>Diabroticina</taxon>
        <taxon>Diabroticites</taxon>
        <taxon>Diabrotica</taxon>
    </lineage>
</organism>
<dbReference type="PANTHER" id="PTHR47027">
    <property type="entry name" value="REVERSE TRANSCRIPTASE DOMAIN-CONTAINING PROTEIN"/>
    <property type="match status" value="1"/>
</dbReference>
<sequence length="620" mass="72960">MDKIIKTQRAMERQMLQIRLMDKKRNEWIREKTKVRVVRQEVAKLKWRFAGHNIRQKADRWNKILITKESWLENLYKEIDLQKKNDSFNLHKKLKYTAGIRKQKNAHILKSADGKIYNHEQQCKYWERCITDLVDDASRENAPNTACDNQLDRGPSILNLEVKKAIQQAKNNQAPGPDQIPAELLKLLDEESIACLTTFFNKIYNEGKIPDDWIESLFITLPKKSRPTKCSDFRLINLMSHTLKILLRIIQNRVFLLCENRMGNKQFGFRNGPGTREALFSMRILLQKSCEFRKNKAFDRVQHDTLFDCLLAAGLDHYDIRLLKYLYYNQVASIQIGDSPTEKTSIKRGVRQGCVLSPTFFNLYSKEIFREALDDRQEGVRLGGEVIKNIRYADDTAILAENLQDLKTLLNLTKWMVVGKINIDQGLISLNGEEIERVNHFKYLGSWLNVNCDSDEEIITRIEISRKAFMTWKPVLCNANLSMNIRKKVLKCYVWSILLYDCETWTLKTTILNKRILKISWVSHTSNEDVRQMINSERLLINTIKRRKTEYFGHIIRGPKYHLLRLIIQGKVEGKKWIRRKKLSWLRNIRQWCGSTVEELFRAADRERFQEIVNMMTANV</sequence>
<accession>A0A9N9T544</accession>